<comment type="caution">
    <text evidence="3">The sequence shown here is derived from an EMBL/GenBank/DDBJ whole genome shotgun (WGS) entry which is preliminary data.</text>
</comment>
<organism evidence="3 4">
    <name type="scientific">Sediminihabitans luteus</name>
    <dbReference type="NCBI Taxonomy" id="1138585"/>
    <lineage>
        <taxon>Bacteria</taxon>
        <taxon>Bacillati</taxon>
        <taxon>Actinomycetota</taxon>
        <taxon>Actinomycetes</taxon>
        <taxon>Micrococcales</taxon>
        <taxon>Cellulomonadaceae</taxon>
        <taxon>Sediminihabitans</taxon>
    </lineage>
</organism>
<keyword evidence="1" id="KW-0472">Membrane</keyword>
<evidence type="ECO:0000313" key="4">
    <source>
        <dbReference type="Proteomes" id="UP000231693"/>
    </source>
</evidence>
<dbReference type="EMBL" id="PGFE01000007">
    <property type="protein sequence ID" value="PJJ68557.1"/>
    <property type="molecule type" value="Genomic_DNA"/>
</dbReference>
<evidence type="ECO:0000256" key="1">
    <source>
        <dbReference type="SAM" id="Phobius"/>
    </source>
</evidence>
<accession>A0A2M9CBY5</accession>
<dbReference type="Pfam" id="PF04892">
    <property type="entry name" value="VanZ"/>
    <property type="match status" value="1"/>
</dbReference>
<protein>
    <submittedName>
        <fullName evidence="3">VanZ like protein</fullName>
    </submittedName>
</protein>
<dbReference type="OrthoDB" id="4827152at2"/>
<dbReference type="AlphaFoldDB" id="A0A2M9CBY5"/>
<sequence>MVRVVRVLFGVYMAAVLVVTLWPSPQTTDAPRWTQDVLALLDRVGLGMSVEHLEMAANVVMFLPFGFLLMLILGMAPRPPQMPARARRPLFEVRPLLHAFVLTTVAAVLVSGGIEVVQTVIPGRVPTVQDVALNVAGAVLGALVVGPMLALARRVPALRRRAQAGWSPAT</sequence>
<dbReference type="InterPro" id="IPR006976">
    <property type="entry name" value="VanZ-like"/>
</dbReference>
<feature type="domain" description="VanZ-like" evidence="2">
    <location>
        <begin position="9"/>
        <end position="145"/>
    </location>
</feature>
<feature type="transmembrane region" description="Helical" evidence="1">
    <location>
        <begin position="55"/>
        <end position="76"/>
    </location>
</feature>
<feature type="transmembrane region" description="Helical" evidence="1">
    <location>
        <begin position="7"/>
        <end position="24"/>
    </location>
</feature>
<reference evidence="3 4" key="1">
    <citation type="submission" date="2017-11" db="EMBL/GenBank/DDBJ databases">
        <title>Genomic Encyclopedia of Archaeal and Bacterial Type Strains, Phase II (KMG-II): From Individual Species to Whole Genera.</title>
        <authorList>
            <person name="Goeker M."/>
        </authorList>
    </citation>
    <scope>NUCLEOTIDE SEQUENCE [LARGE SCALE GENOMIC DNA]</scope>
    <source>
        <strain evidence="3 4">DSM 25478</strain>
    </source>
</reference>
<dbReference type="Proteomes" id="UP000231693">
    <property type="component" value="Unassembled WGS sequence"/>
</dbReference>
<feature type="transmembrane region" description="Helical" evidence="1">
    <location>
        <begin position="133"/>
        <end position="152"/>
    </location>
</feature>
<evidence type="ECO:0000313" key="3">
    <source>
        <dbReference type="EMBL" id="PJJ68557.1"/>
    </source>
</evidence>
<keyword evidence="1" id="KW-0812">Transmembrane</keyword>
<gene>
    <name evidence="3" type="ORF">CLV28_2973</name>
</gene>
<dbReference type="RefSeq" id="WP_100424120.1">
    <property type="nucleotide sequence ID" value="NZ_BOOX01000011.1"/>
</dbReference>
<feature type="transmembrane region" description="Helical" evidence="1">
    <location>
        <begin position="96"/>
        <end position="121"/>
    </location>
</feature>
<keyword evidence="4" id="KW-1185">Reference proteome</keyword>
<name>A0A2M9CBY5_9CELL</name>
<evidence type="ECO:0000259" key="2">
    <source>
        <dbReference type="Pfam" id="PF04892"/>
    </source>
</evidence>
<proteinExistence type="predicted"/>
<keyword evidence="1" id="KW-1133">Transmembrane helix</keyword>